<keyword evidence="12" id="KW-1185">Reference proteome</keyword>
<dbReference type="STRING" id="1121416.SAMN02745220_04667"/>
<dbReference type="OrthoDB" id="9768064at2"/>
<accession>A0A1M7YJ47</accession>
<evidence type="ECO:0000256" key="4">
    <source>
        <dbReference type="ARBA" id="ARBA00022485"/>
    </source>
</evidence>
<comment type="similarity">
    <text evidence="3">Belongs to the radical SAM superfamily. KamA family.</text>
</comment>
<comment type="cofactor">
    <cofactor evidence="2">
        <name>[4Fe-4S] cluster</name>
        <dbReference type="ChEBI" id="CHEBI:49883"/>
    </cofactor>
</comment>
<dbReference type="InterPro" id="IPR007197">
    <property type="entry name" value="rSAM"/>
</dbReference>
<evidence type="ECO:0000256" key="5">
    <source>
        <dbReference type="ARBA" id="ARBA00022691"/>
    </source>
</evidence>
<organism evidence="11 12">
    <name type="scientific">Desulfopila aestuarii DSM 18488</name>
    <dbReference type="NCBI Taxonomy" id="1121416"/>
    <lineage>
        <taxon>Bacteria</taxon>
        <taxon>Pseudomonadati</taxon>
        <taxon>Thermodesulfobacteriota</taxon>
        <taxon>Desulfobulbia</taxon>
        <taxon>Desulfobulbales</taxon>
        <taxon>Desulfocapsaceae</taxon>
        <taxon>Desulfopila</taxon>
    </lineage>
</organism>
<keyword evidence="9" id="KW-0411">Iron-sulfur</keyword>
<protein>
    <submittedName>
        <fullName evidence="11">L-lysine 2,3-aminomutase</fullName>
    </submittedName>
</protein>
<dbReference type="InterPro" id="IPR013785">
    <property type="entry name" value="Aldolase_TIM"/>
</dbReference>
<reference evidence="11 12" key="1">
    <citation type="submission" date="2016-12" db="EMBL/GenBank/DDBJ databases">
        <authorList>
            <person name="Song W.-J."/>
            <person name="Kurnit D.M."/>
        </authorList>
    </citation>
    <scope>NUCLEOTIDE SEQUENCE [LARGE SCALE GENOMIC DNA]</scope>
    <source>
        <strain evidence="11 12">DSM 18488</strain>
    </source>
</reference>
<keyword evidence="8" id="KW-0408">Iron</keyword>
<dbReference type="PANTHER" id="PTHR30538">
    <property type="entry name" value="LYSINE 2,3-AMINOMUTASE-RELATED"/>
    <property type="match status" value="1"/>
</dbReference>
<evidence type="ECO:0000256" key="7">
    <source>
        <dbReference type="ARBA" id="ARBA00022898"/>
    </source>
</evidence>
<comment type="cofactor">
    <cofactor evidence="1 10">
        <name>pyridoxal 5'-phosphate</name>
        <dbReference type="ChEBI" id="CHEBI:597326"/>
    </cofactor>
</comment>
<evidence type="ECO:0000256" key="2">
    <source>
        <dbReference type="ARBA" id="ARBA00001966"/>
    </source>
</evidence>
<evidence type="ECO:0000313" key="12">
    <source>
        <dbReference type="Proteomes" id="UP000184603"/>
    </source>
</evidence>
<feature type="modified residue" description="N6-(pyridoxal phosphate)lysine" evidence="10">
    <location>
        <position position="367"/>
    </location>
</feature>
<evidence type="ECO:0000256" key="10">
    <source>
        <dbReference type="PIRSR" id="PIRSR603739-50"/>
    </source>
</evidence>
<dbReference type="SUPFAM" id="SSF102114">
    <property type="entry name" value="Radical SAM enzymes"/>
    <property type="match status" value="1"/>
</dbReference>
<proteinExistence type="inferred from homology"/>
<dbReference type="SFLD" id="SFLDS00029">
    <property type="entry name" value="Radical_SAM"/>
    <property type="match status" value="1"/>
</dbReference>
<evidence type="ECO:0000313" key="11">
    <source>
        <dbReference type="EMBL" id="SHO52646.1"/>
    </source>
</evidence>
<evidence type="ECO:0000256" key="3">
    <source>
        <dbReference type="ARBA" id="ARBA00008703"/>
    </source>
</evidence>
<sequence>MKFQAYGIKDIDQIQQLRRLSEADRFAIKVVANVLPFRVNTYVIEQLIDWNNIPLDPIYQISFPQPGMLSSRHFHEFATLLKENAPSDQRRAAATKIHKELNPHPAGQQTLNVPKLDARPIEGVQHKYRETVLFFPRQGQSCFTYCTFCFRWPQFVREKELRIAASNSDALYAYLQSQPEVTDLLVTGGDPLVMKTSLLARYLTPLLREEFSHIQNIRIGTKALSYWPFRFLTDSDADDLLRLFETVVEKGRQLALMVHFNHWQELETEPVQKAISRLRSAGVILRSQSPILAHVNDAPDVWRIMWQKQLQLGIIPYYMFAVRDTGARNYFEIPLVKCWEIYRQALRQVSGLARTVRGPSMSCGPGKIELQGIAEVMGQKVMVLRFIQGRKSTWVQQPFFAEYNPDATWLDHLRPAFGEEKFFFEDEYNAMLSR</sequence>
<keyword evidence="4" id="KW-0004">4Fe-4S</keyword>
<dbReference type="PANTHER" id="PTHR30538:SF0">
    <property type="entry name" value="L-LYSINE 2,3-AMINOMUTASE AQ_1632-RELATED"/>
    <property type="match status" value="1"/>
</dbReference>
<dbReference type="SFLD" id="SFLDG01070">
    <property type="entry name" value="PLP-dependent"/>
    <property type="match status" value="1"/>
</dbReference>
<dbReference type="EMBL" id="FRFE01000038">
    <property type="protein sequence ID" value="SHO52646.1"/>
    <property type="molecule type" value="Genomic_DNA"/>
</dbReference>
<evidence type="ECO:0000256" key="6">
    <source>
        <dbReference type="ARBA" id="ARBA00022723"/>
    </source>
</evidence>
<gene>
    <name evidence="11" type="ORF">SAMN02745220_04667</name>
</gene>
<evidence type="ECO:0000256" key="8">
    <source>
        <dbReference type="ARBA" id="ARBA00023004"/>
    </source>
</evidence>
<dbReference type="GO" id="GO:0003824">
    <property type="term" value="F:catalytic activity"/>
    <property type="evidence" value="ECO:0007669"/>
    <property type="project" value="InterPro"/>
</dbReference>
<dbReference type="AlphaFoldDB" id="A0A1M7YJ47"/>
<keyword evidence="6" id="KW-0479">Metal-binding</keyword>
<dbReference type="InterPro" id="IPR058240">
    <property type="entry name" value="rSAM_sf"/>
</dbReference>
<dbReference type="GO" id="GO:0051539">
    <property type="term" value="F:4 iron, 4 sulfur cluster binding"/>
    <property type="evidence" value="ECO:0007669"/>
    <property type="project" value="UniProtKB-KW"/>
</dbReference>
<evidence type="ECO:0000256" key="9">
    <source>
        <dbReference type="ARBA" id="ARBA00023014"/>
    </source>
</evidence>
<name>A0A1M7YJ47_9BACT</name>
<keyword evidence="5" id="KW-0949">S-adenosyl-L-methionine</keyword>
<keyword evidence="7 10" id="KW-0663">Pyridoxal phosphate</keyword>
<dbReference type="InterPro" id="IPR003739">
    <property type="entry name" value="Lys_aminomutase/Glu_NH3_mut"/>
</dbReference>
<dbReference type="GO" id="GO:0046872">
    <property type="term" value="F:metal ion binding"/>
    <property type="evidence" value="ECO:0007669"/>
    <property type="project" value="UniProtKB-KW"/>
</dbReference>
<dbReference type="Proteomes" id="UP000184603">
    <property type="component" value="Unassembled WGS sequence"/>
</dbReference>
<dbReference type="RefSeq" id="WP_073616207.1">
    <property type="nucleotide sequence ID" value="NZ_FRFE01000038.1"/>
</dbReference>
<dbReference type="Gene3D" id="3.20.20.70">
    <property type="entry name" value="Aldolase class I"/>
    <property type="match status" value="1"/>
</dbReference>
<evidence type="ECO:0000256" key="1">
    <source>
        <dbReference type="ARBA" id="ARBA00001933"/>
    </source>
</evidence>